<feature type="region of interest" description="Disordered" evidence="1">
    <location>
        <begin position="100"/>
        <end position="127"/>
    </location>
</feature>
<dbReference type="AlphaFoldDB" id="A0A0A9GQ60"/>
<organism evidence="2">
    <name type="scientific">Arundo donax</name>
    <name type="common">Giant reed</name>
    <name type="synonym">Donax arundinaceus</name>
    <dbReference type="NCBI Taxonomy" id="35708"/>
    <lineage>
        <taxon>Eukaryota</taxon>
        <taxon>Viridiplantae</taxon>
        <taxon>Streptophyta</taxon>
        <taxon>Embryophyta</taxon>
        <taxon>Tracheophyta</taxon>
        <taxon>Spermatophyta</taxon>
        <taxon>Magnoliopsida</taxon>
        <taxon>Liliopsida</taxon>
        <taxon>Poales</taxon>
        <taxon>Poaceae</taxon>
        <taxon>PACMAD clade</taxon>
        <taxon>Arundinoideae</taxon>
        <taxon>Arundineae</taxon>
        <taxon>Arundo</taxon>
    </lineage>
</organism>
<evidence type="ECO:0000256" key="1">
    <source>
        <dbReference type="SAM" id="MobiDB-lite"/>
    </source>
</evidence>
<protein>
    <submittedName>
        <fullName evidence="2">Uncharacterized protein</fullName>
    </submittedName>
</protein>
<dbReference type="EMBL" id="GBRH01171314">
    <property type="protein sequence ID" value="JAE26582.1"/>
    <property type="molecule type" value="Transcribed_RNA"/>
</dbReference>
<evidence type="ECO:0000313" key="2">
    <source>
        <dbReference type="EMBL" id="JAE26582.1"/>
    </source>
</evidence>
<sequence length="127" mass="13725">MLICWNGMRRTWRTSEYCSRRLTSARFLSSSSTNLVMAARSCGGSRAAAAWNWAGEGRQRVMSTSHRRTPLSSTIPSQLRDQLNPAGFYSTTVAGGRGSLDYSAGGAGRHTPAHRPPSVESSMTLTG</sequence>
<reference evidence="2" key="2">
    <citation type="journal article" date="2015" name="Data Brief">
        <title>Shoot transcriptome of the giant reed, Arundo donax.</title>
        <authorList>
            <person name="Barrero R.A."/>
            <person name="Guerrero F.D."/>
            <person name="Moolhuijzen P."/>
            <person name="Goolsby J.A."/>
            <person name="Tidwell J."/>
            <person name="Bellgard S.E."/>
            <person name="Bellgard M.I."/>
        </authorList>
    </citation>
    <scope>NUCLEOTIDE SEQUENCE</scope>
    <source>
        <tissue evidence="2">Shoot tissue taken approximately 20 cm above the soil surface</tissue>
    </source>
</reference>
<accession>A0A0A9GQ60</accession>
<name>A0A0A9GQ60_ARUDO</name>
<proteinExistence type="predicted"/>
<reference evidence="2" key="1">
    <citation type="submission" date="2014-09" db="EMBL/GenBank/DDBJ databases">
        <authorList>
            <person name="Magalhaes I.L.F."/>
            <person name="Oliveira U."/>
            <person name="Santos F.R."/>
            <person name="Vidigal T.H.D.A."/>
            <person name="Brescovit A.D."/>
            <person name="Santos A.J."/>
        </authorList>
    </citation>
    <scope>NUCLEOTIDE SEQUENCE</scope>
    <source>
        <tissue evidence="2">Shoot tissue taken approximately 20 cm above the soil surface</tissue>
    </source>
</reference>